<evidence type="ECO:0000256" key="1">
    <source>
        <dbReference type="SAM" id="Phobius"/>
    </source>
</evidence>
<keyword evidence="1" id="KW-0472">Membrane</keyword>
<sequence length="182" mass="19736">MLNKIVNFVTSINLIMDIVLLVIGFILMLVGILGSFLPVLPGPPVSWIGLLLLYLTKAVPDDWWILGITAAAAILVFVLDYIIPAMGTKKFGGSKAGMWGTMIGLVIGLFLPIPGGFIIGAFLGAFIGEISNNMDKKKALKAAFGSFLGFLTGTFLKFILAVIYLGIFIVKVWEYRSPLFTF</sequence>
<evidence type="ECO:0000313" key="2">
    <source>
        <dbReference type="EMBL" id="AWX44980.1"/>
    </source>
</evidence>
<accession>A0A2Z4LTG2</accession>
<keyword evidence="3" id="KW-1185">Reference proteome</keyword>
<dbReference type="AlphaFoldDB" id="A0A2Z4LTG2"/>
<organism evidence="2 3">
    <name type="scientific">Flagellimonas maritima</name>
    <dbReference type="NCBI Taxonomy" id="1383885"/>
    <lineage>
        <taxon>Bacteria</taxon>
        <taxon>Pseudomonadati</taxon>
        <taxon>Bacteroidota</taxon>
        <taxon>Flavobacteriia</taxon>
        <taxon>Flavobacteriales</taxon>
        <taxon>Flavobacteriaceae</taxon>
        <taxon>Flagellimonas</taxon>
    </lineage>
</organism>
<feature type="transmembrane region" description="Helical" evidence="1">
    <location>
        <begin position="103"/>
        <end position="127"/>
    </location>
</feature>
<evidence type="ECO:0000313" key="3">
    <source>
        <dbReference type="Proteomes" id="UP000248536"/>
    </source>
</evidence>
<dbReference type="KEGG" id="spon:HME9304_01987"/>
<evidence type="ECO:0008006" key="4">
    <source>
        <dbReference type="Google" id="ProtNLM"/>
    </source>
</evidence>
<name>A0A2Z4LTG2_9FLAO</name>
<gene>
    <name evidence="2" type="ORF">HME9304_01987</name>
</gene>
<dbReference type="InterPro" id="IPR007403">
    <property type="entry name" value="DUF456"/>
</dbReference>
<dbReference type="EMBL" id="CP030104">
    <property type="protein sequence ID" value="AWX44980.1"/>
    <property type="molecule type" value="Genomic_DNA"/>
</dbReference>
<feature type="transmembrane region" description="Helical" evidence="1">
    <location>
        <begin position="63"/>
        <end position="83"/>
    </location>
</feature>
<dbReference type="Proteomes" id="UP000248536">
    <property type="component" value="Chromosome"/>
</dbReference>
<feature type="transmembrane region" description="Helical" evidence="1">
    <location>
        <begin position="147"/>
        <end position="170"/>
    </location>
</feature>
<dbReference type="PANTHER" id="PTHR39165">
    <property type="entry name" value="IG HYPOTHETICAL 17883"/>
    <property type="match status" value="1"/>
</dbReference>
<dbReference type="Pfam" id="PF04306">
    <property type="entry name" value="DUF456"/>
    <property type="match status" value="1"/>
</dbReference>
<feature type="transmembrane region" description="Helical" evidence="1">
    <location>
        <begin position="12"/>
        <end position="37"/>
    </location>
</feature>
<protein>
    <recommendedName>
        <fullName evidence="4">DUF456 domain-containing protein</fullName>
    </recommendedName>
</protein>
<reference evidence="2 3" key="1">
    <citation type="submission" date="2018-06" db="EMBL/GenBank/DDBJ databases">
        <title>Spongiibacterium sp. HME9304 Genome sequencing and assembly.</title>
        <authorList>
            <person name="Kang H."/>
            <person name="Kim H."/>
            <person name="Joh K."/>
        </authorList>
    </citation>
    <scope>NUCLEOTIDE SEQUENCE [LARGE SCALE GENOMIC DNA]</scope>
    <source>
        <strain evidence="2 3">HME9304</strain>
    </source>
</reference>
<proteinExistence type="predicted"/>
<dbReference type="PANTHER" id="PTHR39165:SF1">
    <property type="entry name" value="DUF456 DOMAIN-CONTAINING PROTEIN"/>
    <property type="match status" value="1"/>
</dbReference>
<keyword evidence="1" id="KW-1133">Transmembrane helix</keyword>
<keyword evidence="1" id="KW-0812">Transmembrane</keyword>